<accession>A0A9D4MPJ9</accession>
<keyword evidence="2" id="KW-1185">Reference proteome</keyword>
<organism evidence="1 2">
    <name type="scientific">Dreissena polymorpha</name>
    <name type="common">Zebra mussel</name>
    <name type="synonym">Mytilus polymorpha</name>
    <dbReference type="NCBI Taxonomy" id="45954"/>
    <lineage>
        <taxon>Eukaryota</taxon>
        <taxon>Metazoa</taxon>
        <taxon>Spiralia</taxon>
        <taxon>Lophotrochozoa</taxon>
        <taxon>Mollusca</taxon>
        <taxon>Bivalvia</taxon>
        <taxon>Autobranchia</taxon>
        <taxon>Heteroconchia</taxon>
        <taxon>Euheterodonta</taxon>
        <taxon>Imparidentia</taxon>
        <taxon>Neoheterodontei</taxon>
        <taxon>Myida</taxon>
        <taxon>Dreissenoidea</taxon>
        <taxon>Dreissenidae</taxon>
        <taxon>Dreissena</taxon>
    </lineage>
</organism>
<name>A0A9D4MPJ9_DREPO</name>
<comment type="caution">
    <text evidence="1">The sequence shown here is derived from an EMBL/GenBank/DDBJ whole genome shotgun (WGS) entry which is preliminary data.</text>
</comment>
<evidence type="ECO:0000313" key="1">
    <source>
        <dbReference type="EMBL" id="KAH3881467.1"/>
    </source>
</evidence>
<dbReference type="Proteomes" id="UP000828390">
    <property type="component" value="Unassembled WGS sequence"/>
</dbReference>
<dbReference type="AlphaFoldDB" id="A0A9D4MPJ9"/>
<sequence length="218" mass="25523">MREDSFKTIQDPNYINSFTWMQLIKLMCASQSELDGYDPDAIVKRGFDAYRQLHLVDPFNTIPHDNVYIGTPITMKKLRSVEVFVQTVTQLGMNLFAVLETDIEENIVHFSEEWMLEETLEKLYPQYDKAADEAYGDHALAVAKLRLKYYCNVFHFMCEMLKDACYQNDAAFRNYDVRYIVHFVKELINYFRFTDENVNDLFHSCSSSVTSRGCDTTD</sequence>
<protein>
    <submittedName>
        <fullName evidence="1">Uncharacterized protein</fullName>
    </submittedName>
</protein>
<dbReference type="EMBL" id="JAIWYP010000001">
    <property type="protein sequence ID" value="KAH3881467.1"/>
    <property type="molecule type" value="Genomic_DNA"/>
</dbReference>
<reference evidence="1" key="1">
    <citation type="journal article" date="2019" name="bioRxiv">
        <title>The Genome of the Zebra Mussel, Dreissena polymorpha: A Resource for Invasive Species Research.</title>
        <authorList>
            <person name="McCartney M.A."/>
            <person name="Auch B."/>
            <person name="Kono T."/>
            <person name="Mallez S."/>
            <person name="Zhang Y."/>
            <person name="Obille A."/>
            <person name="Becker A."/>
            <person name="Abrahante J.E."/>
            <person name="Garbe J."/>
            <person name="Badalamenti J.P."/>
            <person name="Herman A."/>
            <person name="Mangelson H."/>
            <person name="Liachko I."/>
            <person name="Sullivan S."/>
            <person name="Sone E.D."/>
            <person name="Koren S."/>
            <person name="Silverstein K.A.T."/>
            <person name="Beckman K.B."/>
            <person name="Gohl D.M."/>
        </authorList>
    </citation>
    <scope>NUCLEOTIDE SEQUENCE</scope>
    <source>
        <strain evidence="1">Duluth1</strain>
        <tissue evidence="1">Whole animal</tissue>
    </source>
</reference>
<reference evidence="1" key="2">
    <citation type="submission" date="2020-11" db="EMBL/GenBank/DDBJ databases">
        <authorList>
            <person name="McCartney M.A."/>
            <person name="Auch B."/>
            <person name="Kono T."/>
            <person name="Mallez S."/>
            <person name="Becker A."/>
            <person name="Gohl D.M."/>
            <person name="Silverstein K.A.T."/>
            <person name="Koren S."/>
            <person name="Bechman K.B."/>
            <person name="Herman A."/>
            <person name="Abrahante J.E."/>
            <person name="Garbe J."/>
        </authorList>
    </citation>
    <scope>NUCLEOTIDE SEQUENCE</scope>
    <source>
        <strain evidence="1">Duluth1</strain>
        <tissue evidence="1">Whole animal</tissue>
    </source>
</reference>
<gene>
    <name evidence="1" type="ORF">DPMN_005393</name>
</gene>
<proteinExistence type="predicted"/>
<evidence type="ECO:0000313" key="2">
    <source>
        <dbReference type="Proteomes" id="UP000828390"/>
    </source>
</evidence>